<reference evidence="1" key="1">
    <citation type="submission" date="2019-04" db="EMBL/GenBank/DDBJ databases">
        <title>Microbes associate with the intestines of laboratory mice.</title>
        <authorList>
            <person name="Navarre W."/>
            <person name="Wong E."/>
            <person name="Huang K."/>
            <person name="Tropini C."/>
            <person name="Ng K."/>
            <person name="Yu B."/>
        </authorList>
    </citation>
    <scope>NUCLEOTIDE SEQUENCE</scope>
    <source>
        <strain evidence="1">NM72_1-8</strain>
    </source>
</reference>
<proteinExistence type="predicted"/>
<name>A0AC61R3R0_9FIRM</name>
<gene>
    <name evidence="1" type="ORF">E5357_02495</name>
</gene>
<comment type="caution">
    <text evidence="1">The sequence shown here is derived from an EMBL/GenBank/DDBJ whole genome shotgun (WGS) entry which is preliminary data.</text>
</comment>
<sequence>MNDKKISIIIPVYNGANYLRNAIDSALEQTYDNCEVLVINDGSSDDGATERIAAEYGERIRYFYKENGGVASALNLGIREMDGDYFAWCSHDDMFLPDKCEKQIQALEECGDDQRIVLSEYRLLFVEENLLDEAVKPRKKLKRRMRQDGLAAVLAQMVHGCDALIHKCHFERCGVFDETLRTTQDYDLWFRILRGQKILYLEEPLVISRIHAEQGSRTIPSHIRECNELWIRFVNQVTDREMYKLYGSPYEFYWEMLDFARKTPYRAFEEHVTGKILALEEPADLESRILELKKKFGTGKLFMFGAGRNGRNLNLQLMLRGISIEGFIDNAEEKQNQILDGKKIESLECAMKHPGKKCILVSPDAQEAVIRQLEEAHVTDYLTKAEIEEYLDMAPPLKEKLALLERG</sequence>
<keyword evidence="2" id="KW-1185">Reference proteome</keyword>
<dbReference type="Proteomes" id="UP000307720">
    <property type="component" value="Unassembled WGS sequence"/>
</dbReference>
<organism evidence="1 2">
    <name type="scientific">Hominisplanchenecus murintestinalis</name>
    <dbReference type="NCBI Taxonomy" id="2941517"/>
    <lineage>
        <taxon>Bacteria</taxon>
        <taxon>Bacillati</taxon>
        <taxon>Bacillota</taxon>
        <taxon>Clostridia</taxon>
        <taxon>Lachnospirales</taxon>
        <taxon>Lachnospiraceae</taxon>
        <taxon>Hominisplanchenecus</taxon>
    </lineage>
</organism>
<dbReference type="EMBL" id="SRZB01000002">
    <property type="protein sequence ID" value="TGY00389.1"/>
    <property type="molecule type" value="Genomic_DNA"/>
</dbReference>
<protein>
    <submittedName>
        <fullName evidence="1">Glycosyltransferase</fullName>
    </submittedName>
</protein>
<accession>A0AC61R3R0</accession>
<evidence type="ECO:0000313" key="2">
    <source>
        <dbReference type="Proteomes" id="UP000307720"/>
    </source>
</evidence>
<evidence type="ECO:0000313" key="1">
    <source>
        <dbReference type="EMBL" id="TGY00389.1"/>
    </source>
</evidence>